<name>A0AAJ0IEZ6_9PEZI</name>
<sequence length="192" mass="20520">MLPDGDALLWRSSLVLASGRSDDSSVHFPTHTRHSQASLIQEQVGTGAVVISILMTMSPLLAPVLPLSDIGLSLLPRSWHSGVPRRRAQSTSSTILRGVMARVSPRSPHGVVPVEGIAEVALTGTQQQPPGSNLLSPVETLEPYPQPSHRNGNGQRASNRPGRKTARSPLRTAHDHQTGCKLKCRAQTESSA</sequence>
<evidence type="ECO:0000256" key="1">
    <source>
        <dbReference type="SAM" id="MobiDB-lite"/>
    </source>
</evidence>
<gene>
    <name evidence="2" type="ORF">B0T23DRAFT_391819</name>
</gene>
<dbReference type="Proteomes" id="UP001285908">
    <property type="component" value="Unassembled WGS sequence"/>
</dbReference>
<dbReference type="AlphaFoldDB" id="A0AAJ0IEZ6"/>
<evidence type="ECO:0000313" key="3">
    <source>
        <dbReference type="Proteomes" id="UP001285908"/>
    </source>
</evidence>
<evidence type="ECO:0000313" key="2">
    <source>
        <dbReference type="EMBL" id="KAK3499170.1"/>
    </source>
</evidence>
<feature type="compositionally biased region" description="Polar residues" evidence="1">
    <location>
        <begin position="124"/>
        <end position="135"/>
    </location>
</feature>
<protein>
    <submittedName>
        <fullName evidence="2">Uncharacterized protein</fullName>
    </submittedName>
</protein>
<reference evidence="2 3" key="1">
    <citation type="journal article" date="2023" name="Mol. Phylogenet. Evol.">
        <title>Genome-scale phylogeny and comparative genomics of the fungal order Sordariales.</title>
        <authorList>
            <person name="Hensen N."/>
            <person name="Bonometti L."/>
            <person name="Westerberg I."/>
            <person name="Brannstrom I.O."/>
            <person name="Guillou S."/>
            <person name="Cros-Aarteil S."/>
            <person name="Calhoun S."/>
            <person name="Haridas S."/>
            <person name="Kuo A."/>
            <person name="Mondo S."/>
            <person name="Pangilinan J."/>
            <person name="Riley R."/>
            <person name="LaButti K."/>
            <person name="Andreopoulos B."/>
            <person name="Lipzen A."/>
            <person name="Chen C."/>
            <person name="Yan M."/>
            <person name="Daum C."/>
            <person name="Ng V."/>
            <person name="Clum A."/>
            <person name="Steindorff A."/>
            <person name="Ohm R.A."/>
            <person name="Martin F."/>
            <person name="Silar P."/>
            <person name="Natvig D.O."/>
            <person name="Lalanne C."/>
            <person name="Gautier V."/>
            <person name="Ament-Velasquez S.L."/>
            <person name="Kruys A."/>
            <person name="Hutchinson M.I."/>
            <person name="Powell A.J."/>
            <person name="Barry K."/>
            <person name="Miller A.N."/>
            <person name="Grigoriev I.V."/>
            <person name="Debuchy R."/>
            <person name="Gladieux P."/>
            <person name="Hiltunen Thoren M."/>
            <person name="Johannesson H."/>
        </authorList>
    </citation>
    <scope>NUCLEOTIDE SEQUENCE [LARGE SCALE GENOMIC DNA]</scope>
    <source>
        <strain evidence="2 3">FGSC 10403</strain>
    </source>
</reference>
<accession>A0AAJ0IEZ6</accession>
<feature type="compositionally biased region" description="Polar residues" evidence="1">
    <location>
        <begin position="148"/>
        <end position="158"/>
    </location>
</feature>
<dbReference type="GeneID" id="87875586"/>
<keyword evidence="3" id="KW-1185">Reference proteome</keyword>
<dbReference type="RefSeq" id="XP_062696803.1">
    <property type="nucleotide sequence ID" value="XM_062837964.1"/>
</dbReference>
<feature type="region of interest" description="Disordered" evidence="1">
    <location>
        <begin position="124"/>
        <end position="192"/>
    </location>
</feature>
<proteinExistence type="predicted"/>
<dbReference type="EMBL" id="JAULSX010000001">
    <property type="protein sequence ID" value="KAK3499170.1"/>
    <property type="molecule type" value="Genomic_DNA"/>
</dbReference>
<organism evidence="2 3">
    <name type="scientific">Neurospora hispaniola</name>
    <dbReference type="NCBI Taxonomy" id="588809"/>
    <lineage>
        <taxon>Eukaryota</taxon>
        <taxon>Fungi</taxon>
        <taxon>Dikarya</taxon>
        <taxon>Ascomycota</taxon>
        <taxon>Pezizomycotina</taxon>
        <taxon>Sordariomycetes</taxon>
        <taxon>Sordariomycetidae</taxon>
        <taxon>Sordariales</taxon>
        <taxon>Sordariaceae</taxon>
        <taxon>Neurospora</taxon>
    </lineage>
</organism>
<comment type="caution">
    <text evidence="2">The sequence shown here is derived from an EMBL/GenBank/DDBJ whole genome shotgun (WGS) entry which is preliminary data.</text>
</comment>